<accession>A0ABS3H010</accession>
<evidence type="ECO:0000313" key="5">
    <source>
        <dbReference type="Proteomes" id="UP000664632"/>
    </source>
</evidence>
<organism evidence="4 5">
    <name type="scientific">Candidatus Enterococcus ikei</name>
    <dbReference type="NCBI Taxonomy" id="2815326"/>
    <lineage>
        <taxon>Bacteria</taxon>
        <taxon>Bacillati</taxon>
        <taxon>Bacillota</taxon>
        <taxon>Bacilli</taxon>
        <taxon>Lactobacillales</taxon>
        <taxon>Enterococcaceae</taxon>
        <taxon>Enterococcus</taxon>
    </lineage>
</organism>
<dbReference type="PANTHER" id="PTHR30185:SF18">
    <property type="entry name" value="TRANSCRIPTIONAL REGULATOR MTLR"/>
    <property type="match status" value="1"/>
</dbReference>
<evidence type="ECO:0000256" key="1">
    <source>
        <dbReference type="ARBA" id="ARBA00023015"/>
    </source>
</evidence>
<keyword evidence="2" id="KW-0804">Transcription</keyword>
<protein>
    <submittedName>
        <fullName evidence="4">Helix-turn-helix domain-containing protein</fullName>
    </submittedName>
</protein>
<evidence type="ECO:0000313" key="4">
    <source>
        <dbReference type="EMBL" id="MBO0440835.1"/>
    </source>
</evidence>
<comment type="caution">
    <text evidence="4">The sequence shown here is derived from an EMBL/GenBank/DDBJ whole genome shotgun (WGS) entry which is preliminary data.</text>
</comment>
<sequence length="500" mass="59184">MERLLSPSMHRRVLLLNLLNGPSGWITSDYLAESIDCSKKTIMLDCQYIEDRWSDYLTIETSRKHGIRLIASPHRSIHEIYIEIIQESNAFSLLESIFFEPMQPAVYWEKKLFLSNSSLYRLSNLISSALKDRNIQMSRSPYFIHGKDERQIRYFFTCYFIEVYGIRDWPFHLDREKTFRLSNKINKDFALELNDSQIVHLAYSIAVTVIRERQGFLIQSRKDPIDSFVKTAIDVREYKVDVEAIAEPLNVTLPDNWYEDFCYSIFWWDFGWDNEQEKVNVIHQAEGLVNTIKDALSIRISEQSRVSIVRLIEYIYAKHKMFPYKKFMVYDRYLYSSKAIKQNFLVFTEVVTKALSVLESKMKFPWKTMYLDGILHEMAIRWENLSKITDEMRHQVSVLVLSDLGKEHAKLLSSVLKDNFRNKVTLSIQETHFYEQVSNHSAQKNQKYDLYVSNYAVDMVNKDINMIVEDIPSFKNLTDLRKFIDKRRLILPKDIAYLNT</sequence>
<dbReference type="InterPro" id="IPR050661">
    <property type="entry name" value="BglG_antiterminators"/>
</dbReference>
<dbReference type="Proteomes" id="UP000664632">
    <property type="component" value="Unassembled WGS sequence"/>
</dbReference>
<dbReference type="RefSeq" id="WP_207112867.1">
    <property type="nucleotide sequence ID" value="NZ_JAFLWD010000025.1"/>
</dbReference>
<keyword evidence="1" id="KW-0805">Transcription regulation</keyword>
<proteinExistence type="predicted"/>
<dbReference type="PANTHER" id="PTHR30185">
    <property type="entry name" value="CRYPTIC BETA-GLUCOSIDE BGL OPERON ANTITERMINATOR"/>
    <property type="match status" value="1"/>
</dbReference>
<dbReference type="EMBL" id="JAFLWD010000025">
    <property type="protein sequence ID" value="MBO0440835.1"/>
    <property type="molecule type" value="Genomic_DNA"/>
</dbReference>
<name>A0ABS3H010_9ENTE</name>
<gene>
    <name evidence="4" type="ORF">JZO69_10715</name>
</gene>
<evidence type="ECO:0000259" key="3">
    <source>
        <dbReference type="Pfam" id="PF05043"/>
    </source>
</evidence>
<evidence type="ECO:0000256" key="2">
    <source>
        <dbReference type="ARBA" id="ARBA00023163"/>
    </source>
</evidence>
<dbReference type="Pfam" id="PF05043">
    <property type="entry name" value="Mga"/>
    <property type="match status" value="1"/>
</dbReference>
<dbReference type="InterPro" id="IPR007737">
    <property type="entry name" value="Mga_HTH"/>
</dbReference>
<keyword evidence="5" id="KW-1185">Reference proteome</keyword>
<feature type="domain" description="Mga helix-turn-helix" evidence="3">
    <location>
        <begin position="75"/>
        <end position="160"/>
    </location>
</feature>
<reference evidence="4 5" key="1">
    <citation type="submission" date="2021-03" db="EMBL/GenBank/DDBJ databases">
        <title>Enterococcal diversity collection.</title>
        <authorList>
            <person name="Gilmore M.S."/>
            <person name="Schwartzman J."/>
            <person name="Van Tyne D."/>
            <person name="Martin M."/>
            <person name="Earl A.M."/>
            <person name="Manson A.L."/>
            <person name="Straub T."/>
            <person name="Salamzade R."/>
            <person name="Saavedra J."/>
            <person name="Lebreton F."/>
            <person name="Prichula J."/>
            <person name="Schaufler K."/>
            <person name="Gaca A."/>
            <person name="Sgardioli B."/>
            <person name="Wagenaar J."/>
            <person name="Strong T."/>
        </authorList>
    </citation>
    <scope>NUCLEOTIDE SEQUENCE [LARGE SCALE GENOMIC DNA]</scope>
    <source>
        <strain evidence="4 5">DIV0869a</strain>
    </source>
</reference>